<dbReference type="STRING" id="4538.I1R4N9"/>
<reference evidence="6 7" key="2">
    <citation type="submission" date="2018-04" db="EMBL/GenBank/DDBJ databases">
        <title>OglaRS2 (Oryza glaberrima Reference Sequence Version 2).</title>
        <authorList>
            <person name="Zhang J."/>
            <person name="Kudrna D."/>
            <person name="Lee S."/>
            <person name="Talag J."/>
            <person name="Rajasekar S."/>
            <person name="Wing R.A."/>
        </authorList>
    </citation>
    <scope>NUCLEOTIDE SEQUENCE [LARGE SCALE GENOMIC DNA]</scope>
    <source>
        <strain evidence="6 7">cv. IRGC 96717</strain>
    </source>
</reference>
<dbReference type="PRINTS" id="PR00368">
    <property type="entry name" value="FADPNR"/>
</dbReference>
<feature type="transmembrane region" description="Helical" evidence="5">
    <location>
        <begin position="219"/>
        <end position="241"/>
    </location>
</feature>
<dbReference type="EnsemblPlants" id="ORGLA12G0049500.1">
    <property type="protein sequence ID" value="ORGLA12G0049500.1"/>
    <property type="gene ID" value="ORGLA12G0049500"/>
</dbReference>
<name>I1R4N9_ORYGL</name>
<keyword evidence="5" id="KW-1133">Transmembrane helix</keyword>
<evidence type="ECO:0000313" key="7">
    <source>
        <dbReference type="Proteomes" id="UP000007306"/>
    </source>
</evidence>
<dbReference type="PANTHER" id="PTHR43539">
    <property type="entry name" value="FLAVIN-BINDING MONOOXYGENASE-LIKE PROTEIN (AFU_ORTHOLOGUE AFUA_4G09220)"/>
    <property type="match status" value="1"/>
</dbReference>
<dbReference type="HOGENOM" id="CLU_006909_2_1_1"/>
<sequence>MEKALVLIVGAGPSGLATAACLGQLFIPYVIIEREDCTASLWRKHTYDRLKLHLAKEFCEMPHMPYPEDTPTYIPKIQFLRYMDDYVEHFNICPKFNSSVESCLYDDVQKYWVVTTHDQVNGMVSKYAARFLVVASGENSAGNIPSIPGLEDFSGHVIHSSSFRSADSYAAQRVLVVGCGNSGMEIAYDLSSHGANTSIVIRSPLHVMTKELIHMGMKLASWSLPVKFVDFILVVLAYLWFGNLSKYGIVRPNKGPLLLKANTGRSAVIDVGTVELIKKGDIKVFGTISCIKGNVVEFDDGKESYFDAIVFATGYTSTANNWLKNGEDMMNKEGMPKKDFPNHWKGSNGLYCVGFARRGLSGIAHDAKNVANDIKWMEEDLTPKPAVGSSKNSQPSLITSMDGERYFALVAEQTVSIGGN</sequence>
<evidence type="ECO:0000256" key="3">
    <source>
        <dbReference type="ARBA" id="ARBA00039148"/>
    </source>
</evidence>
<dbReference type="InterPro" id="IPR050982">
    <property type="entry name" value="Auxin_biosynth/cation_transpt"/>
</dbReference>
<evidence type="ECO:0000256" key="5">
    <source>
        <dbReference type="SAM" id="Phobius"/>
    </source>
</evidence>
<dbReference type="Gene3D" id="3.50.50.60">
    <property type="entry name" value="FAD/NAD(P)-binding domain"/>
    <property type="match status" value="1"/>
</dbReference>
<keyword evidence="5" id="KW-0472">Membrane</keyword>
<dbReference type="PANTHER" id="PTHR43539:SF9">
    <property type="entry name" value="INDOLE-3-PYRUVATE MONOOXYGENASE YUCCA11-RELATED"/>
    <property type="match status" value="1"/>
</dbReference>
<proteinExistence type="inferred from homology"/>
<keyword evidence="5" id="KW-0812">Transmembrane</keyword>
<comment type="similarity">
    <text evidence="1">Belongs to the FMO family.</text>
</comment>
<dbReference type="GO" id="GO:0050661">
    <property type="term" value="F:NADP binding"/>
    <property type="evidence" value="ECO:0007669"/>
    <property type="project" value="InterPro"/>
</dbReference>
<dbReference type="PROSITE" id="PS51257">
    <property type="entry name" value="PROKAR_LIPOPROTEIN"/>
    <property type="match status" value="1"/>
</dbReference>
<dbReference type="Pfam" id="PF13738">
    <property type="entry name" value="Pyr_redox_3"/>
    <property type="match status" value="1"/>
</dbReference>
<dbReference type="InterPro" id="IPR000960">
    <property type="entry name" value="Flavin_mOase"/>
</dbReference>
<dbReference type="eggNOG" id="KOG1399">
    <property type="taxonomic scope" value="Eukaryota"/>
</dbReference>
<protein>
    <recommendedName>
        <fullName evidence="3">indole-3-pyruvate monooxygenase</fullName>
        <ecNumber evidence="3">1.14.13.168</ecNumber>
    </recommendedName>
</protein>
<dbReference type="GO" id="GO:0103075">
    <property type="term" value="F:indole-3-pyruvate monooxygenase activity"/>
    <property type="evidence" value="ECO:0007669"/>
    <property type="project" value="UniProtKB-EC"/>
</dbReference>
<dbReference type="PRINTS" id="PR00411">
    <property type="entry name" value="PNDRDTASEI"/>
</dbReference>
<keyword evidence="7" id="KW-1185">Reference proteome</keyword>
<keyword evidence="2" id="KW-0560">Oxidoreductase</keyword>
<organism evidence="6 7">
    <name type="scientific">Oryza glaberrima</name>
    <name type="common">African rice</name>
    <dbReference type="NCBI Taxonomy" id="4538"/>
    <lineage>
        <taxon>Eukaryota</taxon>
        <taxon>Viridiplantae</taxon>
        <taxon>Streptophyta</taxon>
        <taxon>Embryophyta</taxon>
        <taxon>Tracheophyta</taxon>
        <taxon>Spermatophyta</taxon>
        <taxon>Magnoliopsida</taxon>
        <taxon>Liliopsida</taxon>
        <taxon>Poales</taxon>
        <taxon>Poaceae</taxon>
        <taxon>BOP clade</taxon>
        <taxon>Oryzoideae</taxon>
        <taxon>Oryzeae</taxon>
        <taxon>Oryzinae</taxon>
        <taxon>Oryza</taxon>
    </lineage>
</organism>
<evidence type="ECO:0000313" key="6">
    <source>
        <dbReference type="EnsemblPlants" id="ORGLA12G0049500.1"/>
    </source>
</evidence>
<dbReference type="InterPro" id="IPR036188">
    <property type="entry name" value="FAD/NAD-bd_sf"/>
</dbReference>
<dbReference type="Gramene" id="ORGLA12G0049500.1">
    <property type="protein sequence ID" value="ORGLA12G0049500.1"/>
    <property type="gene ID" value="ORGLA12G0049500"/>
</dbReference>
<reference evidence="6" key="1">
    <citation type="submission" date="2015-06" db="UniProtKB">
        <authorList>
            <consortium name="EnsemblPlants"/>
        </authorList>
    </citation>
    <scope>IDENTIFICATION</scope>
</reference>
<dbReference type="EC" id="1.14.13.168" evidence="3"/>
<dbReference type="Proteomes" id="UP000007306">
    <property type="component" value="Chromosome 12"/>
</dbReference>
<evidence type="ECO:0000256" key="1">
    <source>
        <dbReference type="ARBA" id="ARBA00009183"/>
    </source>
</evidence>
<dbReference type="GO" id="GO:0050660">
    <property type="term" value="F:flavin adenine dinucleotide binding"/>
    <property type="evidence" value="ECO:0007669"/>
    <property type="project" value="InterPro"/>
</dbReference>
<evidence type="ECO:0000256" key="2">
    <source>
        <dbReference type="ARBA" id="ARBA00023002"/>
    </source>
</evidence>
<dbReference type="SUPFAM" id="SSF51905">
    <property type="entry name" value="FAD/NAD(P)-binding domain"/>
    <property type="match status" value="2"/>
</dbReference>
<evidence type="ECO:0000256" key="4">
    <source>
        <dbReference type="ARBA" id="ARBA00047707"/>
    </source>
</evidence>
<dbReference type="PIRSF" id="PIRSF000332">
    <property type="entry name" value="FMO"/>
    <property type="match status" value="1"/>
</dbReference>
<comment type="catalytic activity">
    <reaction evidence="4">
        <text>indole-3-pyruvate + NADPH + O2 + H(+) = (indol-3-yl)acetate + CO2 + NADP(+) + H2O</text>
        <dbReference type="Rhea" id="RHEA:34331"/>
        <dbReference type="ChEBI" id="CHEBI:15377"/>
        <dbReference type="ChEBI" id="CHEBI:15378"/>
        <dbReference type="ChEBI" id="CHEBI:15379"/>
        <dbReference type="ChEBI" id="CHEBI:16526"/>
        <dbReference type="ChEBI" id="CHEBI:17640"/>
        <dbReference type="ChEBI" id="CHEBI:30854"/>
        <dbReference type="ChEBI" id="CHEBI:57783"/>
        <dbReference type="ChEBI" id="CHEBI:58349"/>
        <dbReference type="EC" id="1.14.13.168"/>
    </reaction>
</comment>
<dbReference type="OMA" id="EHFNICP"/>
<dbReference type="AlphaFoldDB" id="I1R4N9"/>
<accession>I1R4N9</accession>